<dbReference type="EMBL" id="BAABJI010000001">
    <property type="protein sequence ID" value="GAA4906406.1"/>
    <property type="molecule type" value="Genomic_DNA"/>
</dbReference>
<evidence type="ECO:0000256" key="1">
    <source>
        <dbReference type="SAM" id="SignalP"/>
    </source>
</evidence>
<dbReference type="InterPro" id="IPR033433">
    <property type="entry name" value="GtaA_N"/>
</dbReference>
<feature type="signal peptide" evidence="1">
    <location>
        <begin position="1"/>
        <end position="17"/>
    </location>
</feature>
<evidence type="ECO:0000259" key="3">
    <source>
        <dbReference type="Pfam" id="PF16335"/>
    </source>
</evidence>
<dbReference type="PANTHER" id="PTHR31987">
    <property type="entry name" value="GLUTAMINASE A-RELATED"/>
    <property type="match status" value="1"/>
</dbReference>
<dbReference type="InterPro" id="IPR052743">
    <property type="entry name" value="Glutaminase_GtaA"/>
</dbReference>
<dbReference type="PANTHER" id="PTHR31987:SF1">
    <property type="entry name" value="GLUTAMINASE A"/>
    <property type="match status" value="1"/>
</dbReference>
<dbReference type="InterPro" id="IPR008979">
    <property type="entry name" value="Galactose-bd-like_sf"/>
</dbReference>
<proteinExistence type="predicted"/>
<name>A0ABP9FKA9_9SPHI</name>
<accession>A0ABP9FKA9</accession>
<dbReference type="InterPro" id="IPR032514">
    <property type="entry name" value="GtaA_central"/>
</dbReference>
<keyword evidence="1" id="KW-0732">Signal</keyword>
<feature type="chain" id="PRO_5046848155" evidence="1">
    <location>
        <begin position="18"/>
        <end position="818"/>
    </location>
</feature>
<feature type="domain" description="Glutaminase A central" evidence="3">
    <location>
        <begin position="473"/>
        <end position="809"/>
    </location>
</feature>
<evidence type="ECO:0000259" key="4">
    <source>
        <dbReference type="Pfam" id="PF17168"/>
    </source>
</evidence>
<comment type="caution">
    <text evidence="5">The sequence shown here is derived from an EMBL/GenBank/DDBJ whole genome shotgun (WGS) entry which is preliminary data.</text>
</comment>
<dbReference type="Gene3D" id="2.60.120.260">
    <property type="entry name" value="Galactose-binding domain-like"/>
    <property type="match status" value="1"/>
</dbReference>
<keyword evidence="6" id="KW-1185">Reference proteome</keyword>
<dbReference type="InterPro" id="IPR032515">
    <property type="entry name" value="DUF4964"/>
</dbReference>
<feature type="domain" description="Glutaminase A N-terminal" evidence="4">
    <location>
        <begin position="244"/>
        <end position="467"/>
    </location>
</feature>
<organism evidence="5 6">
    <name type="scientific">Mucilaginibacter defluvii</name>
    <dbReference type="NCBI Taxonomy" id="1196019"/>
    <lineage>
        <taxon>Bacteria</taxon>
        <taxon>Pseudomonadati</taxon>
        <taxon>Bacteroidota</taxon>
        <taxon>Sphingobacteriia</taxon>
        <taxon>Sphingobacteriales</taxon>
        <taxon>Sphingobacteriaceae</taxon>
        <taxon>Mucilaginibacter</taxon>
    </lineage>
</organism>
<evidence type="ECO:0000313" key="5">
    <source>
        <dbReference type="EMBL" id="GAA4906406.1"/>
    </source>
</evidence>
<protein>
    <submittedName>
        <fullName evidence="5">DUF4965 domain-containing protein</fullName>
    </submittedName>
</protein>
<dbReference type="SUPFAM" id="SSF49785">
    <property type="entry name" value="Galactose-binding domain-like"/>
    <property type="match status" value="1"/>
</dbReference>
<evidence type="ECO:0000313" key="6">
    <source>
        <dbReference type="Proteomes" id="UP001501436"/>
    </source>
</evidence>
<dbReference type="RefSeq" id="WP_345329463.1">
    <property type="nucleotide sequence ID" value="NZ_BAABJI010000001.1"/>
</dbReference>
<sequence>MRKTLFAWLLGCSVAFAQERKAPAYPLITHDPYFSIWSTTDELNKGTTSHWTGANQSLTGLINIDGKVYSFLGKPDKVYQTIVPAGEQEAYPVTYTETKPGDNWINADFDDAQWQKGAGALGSRGSVAKTVWAKDEVWIRKTFTFDDLSAGTVYLKIQHDDKATVYLNGQQIYTKPDLQGKFAYIPLTGNLAKALKKGRNVLSVYAVNTGGPSFVDFGLVQESPASKSMAFTEGKQKSLQFNATQTVYEFTCGPADLTVTFTSPLLMNDLNLLARPVSYIAAKVRANDGAAHKVSLYFGASTNVAVHNAFQQVEASKYTANSLSVLKAGTIEQPLLKRTGDDVRIDWGYMYVAVPQSYHAIQTITNTGDALKTLFGQRVAQTGQLKGEQLVLNTVIPMGSVGATAKEQFVMLGYDDLYPVQYFKNNLRPWWNTDGKQTIEQQLALAATQYKTVTQQCNAFDKKLYADALKSGGEAYANLCELAYRQAVSAHKLVKSLEGEMLFLSKENFSNGSIGTVDITYPSAPLFLIYNPDLVKGMMNGIFYFSESGKWAKPYSAHDLGTYPQANGQTYGEDMPVEESGNMLILAAAIAKVEGNANYAKKHWKTLTTWAEYLAKDGFDPANQLSTDDFAGHLARNANLSVKAIVALGGYGTLAGMMGDKATGQKYTAMAKDMAKRWMEAADAGDHYALTFNNKNTWSQKYNLVWDKVLKLDLFPKEVYSREVKYYLTKQEKYGLPLDSRKTYTKSDWITWTATLADNPADFKALIAPVYTYVLETPDRVPMSDWHETKDARRQNFTARSVVGGFYIKMLNDKLNKK</sequence>
<evidence type="ECO:0000259" key="2">
    <source>
        <dbReference type="Pfam" id="PF16334"/>
    </source>
</evidence>
<dbReference type="Pfam" id="PF16334">
    <property type="entry name" value="DUF4964"/>
    <property type="match status" value="1"/>
</dbReference>
<reference evidence="6" key="1">
    <citation type="journal article" date="2019" name="Int. J. Syst. Evol. Microbiol.">
        <title>The Global Catalogue of Microorganisms (GCM) 10K type strain sequencing project: providing services to taxonomists for standard genome sequencing and annotation.</title>
        <authorList>
            <consortium name="The Broad Institute Genomics Platform"/>
            <consortium name="The Broad Institute Genome Sequencing Center for Infectious Disease"/>
            <person name="Wu L."/>
            <person name="Ma J."/>
        </authorList>
    </citation>
    <scope>NUCLEOTIDE SEQUENCE [LARGE SCALE GENOMIC DNA]</scope>
    <source>
        <strain evidence="6">JCM 18283</strain>
    </source>
</reference>
<gene>
    <name evidence="5" type="ORF">GCM10023313_06420</name>
</gene>
<dbReference type="Proteomes" id="UP001501436">
    <property type="component" value="Unassembled WGS sequence"/>
</dbReference>
<feature type="domain" description="DUF4964" evidence="2">
    <location>
        <begin position="18"/>
        <end position="84"/>
    </location>
</feature>
<dbReference type="Pfam" id="PF16335">
    <property type="entry name" value="GtaA_6_Hairpin"/>
    <property type="match status" value="1"/>
</dbReference>
<dbReference type="Pfam" id="PF17168">
    <property type="entry name" value="DUF5127"/>
    <property type="match status" value="1"/>
</dbReference>